<organism evidence="21">
    <name type="scientific">hydrothermal vent metagenome</name>
    <dbReference type="NCBI Taxonomy" id="652676"/>
    <lineage>
        <taxon>unclassified sequences</taxon>
        <taxon>metagenomes</taxon>
        <taxon>ecological metagenomes</taxon>
    </lineage>
</organism>
<dbReference type="InterPro" id="IPR011127">
    <property type="entry name" value="Dala_Dala_lig_N"/>
</dbReference>
<evidence type="ECO:0000256" key="4">
    <source>
        <dbReference type="ARBA" id="ARBA00004752"/>
    </source>
</evidence>
<dbReference type="NCBIfam" id="TIGR01205">
    <property type="entry name" value="D_ala_D_alaTIGR"/>
    <property type="match status" value="1"/>
</dbReference>
<evidence type="ECO:0000256" key="2">
    <source>
        <dbReference type="ARBA" id="ARBA00001946"/>
    </source>
</evidence>
<dbReference type="SUPFAM" id="SSF56059">
    <property type="entry name" value="Glutathione synthetase ATP-binding domain-like"/>
    <property type="match status" value="1"/>
</dbReference>
<dbReference type="GO" id="GO:0046872">
    <property type="term" value="F:metal ion binding"/>
    <property type="evidence" value="ECO:0007669"/>
    <property type="project" value="UniProtKB-KW"/>
</dbReference>
<dbReference type="FunFam" id="3.40.50.20:FF:000013">
    <property type="entry name" value="D-alanine--D-alanine ligase"/>
    <property type="match status" value="1"/>
</dbReference>
<dbReference type="InterPro" id="IPR016185">
    <property type="entry name" value="PreATP-grasp_dom_sf"/>
</dbReference>
<dbReference type="Pfam" id="PF07478">
    <property type="entry name" value="Dala_Dala_lig_C"/>
    <property type="match status" value="1"/>
</dbReference>
<comment type="pathway">
    <text evidence="16">Glycan biosynthesis.</text>
</comment>
<evidence type="ECO:0000256" key="17">
    <source>
        <dbReference type="ARBA" id="ARBA00073213"/>
    </source>
</evidence>
<keyword evidence="7 21" id="KW-0436">Ligase</keyword>
<feature type="domain" description="ATP-grasp" evidence="20">
    <location>
        <begin position="115"/>
        <end position="310"/>
    </location>
</feature>
<proteinExistence type="inferred from homology"/>
<dbReference type="FunFam" id="3.30.470.20:FF:000008">
    <property type="entry name" value="D-alanine--D-alanine ligase"/>
    <property type="match status" value="1"/>
</dbReference>
<evidence type="ECO:0000256" key="10">
    <source>
        <dbReference type="ARBA" id="ARBA00022840"/>
    </source>
</evidence>
<evidence type="ECO:0000256" key="15">
    <source>
        <dbReference type="ARBA" id="ARBA00023316"/>
    </source>
</evidence>
<dbReference type="PIRSF" id="PIRSF039102">
    <property type="entry name" value="Ddl/VanB"/>
    <property type="match status" value="1"/>
</dbReference>
<evidence type="ECO:0000256" key="18">
    <source>
        <dbReference type="ARBA" id="ARBA00080090"/>
    </source>
</evidence>
<dbReference type="NCBIfam" id="NF002378">
    <property type="entry name" value="PRK01372.1"/>
    <property type="match status" value="1"/>
</dbReference>
<keyword evidence="11" id="KW-0460">Magnesium</keyword>
<dbReference type="PROSITE" id="PS00843">
    <property type="entry name" value="DALA_DALA_LIGASE_1"/>
    <property type="match status" value="1"/>
</dbReference>
<evidence type="ECO:0000256" key="13">
    <source>
        <dbReference type="ARBA" id="ARBA00022984"/>
    </source>
</evidence>
<dbReference type="InterPro" id="IPR005905">
    <property type="entry name" value="D_ala_D_ala"/>
</dbReference>
<dbReference type="GO" id="GO:0005829">
    <property type="term" value="C:cytosol"/>
    <property type="evidence" value="ECO:0007669"/>
    <property type="project" value="TreeGrafter"/>
</dbReference>
<evidence type="ECO:0000256" key="1">
    <source>
        <dbReference type="ARBA" id="ARBA00001936"/>
    </source>
</evidence>
<dbReference type="GO" id="GO:0071555">
    <property type="term" value="P:cell wall organization"/>
    <property type="evidence" value="ECO:0007669"/>
    <property type="project" value="UniProtKB-KW"/>
</dbReference>
<evidence type="ECO:0000256" key="7">
    <source>
        <dbReference type="ARBA" id="ARBA00022598"/>
    </source>
</evidence>
<evidence type="ECO:0000256" key="12">
    <source>
        <dbReference type="ARBA" id="ARBA00022960"/>
    </source>
</evidence>
<reference evidence="21" key="1">
    <citation type="submission" date="2018-06" db="EMBL/GenBank/DDBJ databases">
        <authorList>
            <person name="Zhirakovskaya E."/>
        </authorList>
    </citation>
    <scope>NUCLEOTIDE SEQUENCE</scope>
</reference>
<comment type="cofactor">
    <cofactor evidence="2">
        <name>Mg(2+)</name>
        <dbReference type="ChEBI" id="CHEBI:18420"/>
    </cofactor>
</comment>
<comment type="subcellular location">
    <subcellularLocation>
        <location evidence="3">Cytoplasm</location>
    </subcellularLocation>
</comment>
<keyword evidence="6" id="KW-0963">Cytoplasm</keyword>
<dbReference type="EMBL" id="UOFL01000036">
    <property type="protein sequence ID" value="VAW72338.1"/>
    <property type="molecule type" value="Genomic_DNA"/>
</dbReference>
<dbReference type="Gene3D" id="3.30.470.20">
    <property type="entry name" value="ATP-grasp fold, B domain"/>
    <property type="match status" value="1"/>
</dbReference>
<comment type="similarity">
    <text evidence="5">Belongs to the D-alanine--D-alanine ligase family.</text>
</comment>
<keyword evidence="12" id="KW-0133">Cell shape</keyword>
<gene>
    <name evidence="21" type="ORF">MNBD_GAMMA12-1728</name>
</gene>
<keyword evidence="15" id="KW-0961">Cell wall biogenesis/degradation</keyword>
<dbReference type="PROSITE" id="PS00844">
    <property type="entry name" value="DALA_DALA_LIGASE_2"/>
    <property type="match status" value="1"/>
</dbReference>
<protein>
    <recommendedName>
        <fullName evidence="17">D-alanine--D-alanine ligase B</fullName>
    </recommendedName>
    <alternativeName>
        <fullName evidence="18">D-Ala-D-Ala ligase B</fullName>
    </alternativeName>
    <alternativeName>
        <fullName evidence="19">D-alanylalanine synthetase B</fullName>
    </alternativeName>
</protein>
<evidence type="ECO:0000313" key="21">
    <source>
        <dbReference type="EMBL" id="VAW72338.1"/>
    </source>
</evidence>
<dbReference type="GO" id="GO:0008716">
    <property type="term" value="F:D-alanine-D-alanine ligase activity"/>
    <property type="evidence" value="ECO:0007669"/>
    <property type="project" value="InterPro"/>
</dbReference>
<evidence type="ECO:0000256" key="11">
    <source>
        <dbReference type="ARBA" id="ARBA00022842"/>
    </source>
</evidence>
<evidence type="ECO:0000256" key="6">
    <source>
        <dbReference type="ARBA" id="ARBA00022490"/>
    </source>
</evidence>
<evidence type="ECO:0000259" key="20">
    <source>
        <dbReference type="PROSITE" id="PS50975"/>
    </source>
</evidence>
<dbReference type="SUPFAM" id="SSF52440">
    <property type="entry name" value="PreATP-grasp domain"/>
    <property type="match status" value="1"/>
</dbReference>
<evidence type="ECO:0000256" key="14">
    <source>
        <dbReference type="ARBA" id="ARBA00023211"/>
    </source>
</evidence>
<dbReference type="PROSITE" id="PS50975">
    <property type="entry name" value="ATP_GRASP"/>
    <property type="match status" value="1"/>
</dbReference>
<dbReference type="InterPro" id="IPR013815">
    <property type="entry name" value="ATP_grasp_subdomain_1"/>
</dbReference>
<dbReference type="HAMAP" id="MF_00047">
    <property type="entry name" value="Dala_Dala_lig"/>
    <property type="match status" value="1"/>
</dbReference>
<dbReference type="PANTHER" id="PTHR23132:SF23">
    <property type="entry name" value="D-ALANINE--D-ALANINE LIGASE B"/>
    <property type="match status" value="1"/>
</dbReference>
<accession>A0A3B0XVJ3</accession>
<keyword evidence="9" id="KW-0547">Nucleotide-binding</keyword>
<name>A0A3B0XVJ3_9ZZZZ</name>
<evidence type="ECO:0000256" key="9">
    <source>
        <dbReference type="ARBA" id="ARBA00022741"/>
    </source>
</evidence>
<evidence type="ECO:0000256" key="5">
    <source>
        <dbReference type="ARBA" id="ARBA00010871"/>
    </source>
</evidence>
<dbReference type="GO" id="GO:0005524">
    <property type="term" value="F:ATP binding"/>
    <property type="evidence" value="ECO:0007669"/>
    <property type="project" value="UniProtKB-KW"/>
</dbReference>
<dbReference type="InterPro" id="IPR011761">
    <property type="entry name" value="ATP-grasp"/>
</dbReference>
<dbReference type="PANTHER" id="PTHR23132">
    <property type="entry name" value="D-ALANINE--D-ALANINE LIGASE"/>
    <property type="match status" value="1"/>
</dbReference>
<dbReference type="Pfam" id="PF01820">
    <property type="entry name" value="Dala_Dala_lig_N"/>
    <property type="match status" value="2"/>
</dbReference>
<evidence type="ECO:0000256" key="16">
    <source>
        <dbReference type="ARBA" id="ARBA00060592"/>
    </source>
</evidence>
<dbReference type="FunFam" id="3.30.1490.20:FF:000007">
    <property type="entry name" value="D-alanine--D-alanine ligase"/>
    <property type="match status" value="1"/>
</dbReference>
<comment type="pathway">
    <text evidence="4">Cell wall biogenesis; peptidoglycan biosynthesis.</text>
</comment>
<evidence type="ECO:0000256" key="8">
    <source>
        <dbReference type="ARBA" id="ARBA00022723"/>
    </source>
</evidence>
<keyword evidence="10" id="KW-0067">ATP-binding</keyword>
<keyword evidence="14" id="KW-0464">Manganese</keyword>
<keyword evidence="8" id="KW-0479">Metal-binding</keyword>
<keyword evidence="13" id="KW-0573">Peptidoglycan synthesis</keyword>
<dbReference type="Gene3D" id="3.40.50.20">
    <property type="match status" value="1"/>
</dbReference>
<comment type="cofactor">
    <cofactor evidence="1">
        <name>Mn(2+)</name>
        <dbReference type="ChEBI" id="CHEBI:29035"/>
    </cofactor>
</comment>
<dbReference type="InterPro" id="IPR011095">
    <property type="entry name" value="Dala_Dala_lig_C"/>
</dbReference>
<dbReference type="Gene3D" id="3.30.1490.20">
    <property type="entry name" value="ATP-grasp fold, A domain"/>
    <property type="match status" value="1"/>
</dbReference>
<evidence type="ECO:0000256" key="3">
    <source>
        <dbReference type="ARBA" id="ARBA00004496"/>
    </source>
</evidence>
<dbReference type="GO" id="GO:0009252">
    <property type="term" value="P:peptidoglycan biosynthetic process"/>
    <property type="evidence" value="ECO:0007669"/>
    <property type="project" value="UniProtKB-KW"/>
</dbReference>
<dbReference type="InterPro" id="IPR000291">
    <property type="entry name" value="D-Ala_lig_Van_CS"/>
</dbReference>
<evidence type="ECO:0000256" key="19">
    <source>
        <dbReference type="ARBA" id="ARBA00082174"/>
    </source>
</evidence>
<dbReference type="GO" id="GO:0008360">
    <property type="term" value="P:regulation of cell shape"/>
    <property type="evidence" value="ECO:0007669"/>
    <property type="project" value="UniProtKB-KW"/>
</dbReference>
<sequence length="313" mass="33821">MNNQKSITEVTDAKQFGKVAVLFGGTSAEREVSLNSGKAVIAALQHDGVDVHPIDPGENVFEQLKSAQFDRAFIVLHGRGGEDGVIQAVLQSLAIPYTGSGVQASALAMDKLRTKLLWLGADLPTPPFVILDNESSLATVESTLGFPVIVKPVHEGSSIGISRAENNQELKASWQEAAKYDSEIIAEAWITGGEYTVAILDGEPLPVIKMETDSVFYDYEAKYLSNDTRYLCPCGLPAEKEKEIQAIALKAFKMVGAQGWGRVDFMLNEQGVAGLIEANTVPGMTDHSLVPMAAKQAGIEFNQLVWRILQTSI</sequence>
<dbReference type="AlphaFoldDB" id="A0A3B0XVJ3"/>